<reference evidence="10" key="1">
    <citation type="journal article" date="2019" name="Int. J. Syst. Evol. Microbiol.">
        <title>The Global Catalogue of Microorganisms (GCM) 10K type strain sequencing project: providing services to taxonomists for standard genome sequencing and annotation.</title>
        <authorList>
            <consortium name="The Broad Institute Genomics Platform"/>
            <consortium name="The Broad Institute Genome Sequencing Center for Infectious Disease"/>
            <person name="Wu L."/>
            <person name="Ma J."/>
        </authorList>
    </citation>
    <scope>NUCLEOTIDE SEQUENCE [LARGE SCALE GENOMIC DNA]</scope>
    <source>
        <strain evidence="10">CCUG 53903</strain>
    </source>
</reference>
<dbReference type="EMBL" id="JBHSPA010000065">
    <property type="protein sequence ID" value="MFC5831562.1"/>
    <property type="molecule type" value="Genomic_DNA"/>
</dbReference>
<evidence type="ECO:0000256" key="3">
    <source>
        <dbReference type="ARBA" id="ARBA00022475"/>
    </source>
</evidence>
<dbReference type="Proteomes" id="UP001596058">
    <property type="component" value="Unassembled WGS sequence"/>
</dbReference>
<protein>
    <submittedName>
        <fullName evidence="9">MFS transporter</fullName>
    </submittedName>
</protein>
<dbReference type="Gene3D" id="1.20.1720.10">
    <property type="entry name" value="Multidrug resistance protein D"/>
    <property type="match status" value="1"/>
</dbReference>
<dbReference type="RefSeq" id="WP_379521031.1">
    <property type="nucleotide sequence ID" value="NZ_JBHSPA010000065.1"/>
</dbReference>
<feature type="transmembrane region" description="Helical" evidence="7">
    <location>
        <begin position="392"/>
        <end position="416"/>
    </location>
</feature>
<dbReference type="InterPro" id="IPR036259">
    <property type="entry name" value="MFS_trans_sf"/>
</dbReference>
<accession>A0ABW1D224</accession>
<feature type="transmembrane region" description="Helical" evidence="7">
    <location>
        <begin position="133"/>
        <end position="155"/>
    </location>
</feature>
<proteinExistence type="predicted"/>
<feature type="domain" description="Major facilitator superfamily (MFS) profile" evidence="8">
    <location>
        <begin position="9"/>
        <end position="454"/>
    </location>
</feature>
<dbReference type="Pfam" id="PF07690">
    <property type="entry name" value="MFS_1"/>
    <property type="match status" value="2"/>
</dbReference>
<feature type="transmembrane region" description="Helical" evidence="7">
    <location>
        <begin position="328"/>
        <end position="346"/>
    </location>
</feature>
<evidence type="ECO:0000256" key="2">
    <source>
        <dbReference type="ARBA" id="ARBA00022448"/>
    </source>
</evidence>
<keyword evidence="3" id="KW-1003">Cell membrane</keyword>
<name>A0ABW1D224_9ACTN</name>
<feature type="transmembrane region" description="Helical" evidence="7">
    <location>
        <begin position="103"/>
        <end position="121"/>
    </location>
</feature>
<dbReference type="PANTHER" id="PTHR42718">
    <property type="entry name" value="MAJOR FACILITATOR SUPERFAMILY MULTIDRUG TRANSPORTER MFSC"/>
    <property type="match status" value="1"/>
</dbReference>
<dbReference type="InterPro" id="IPR020846">
    <property type="entry name" value="MFS_dom"/>
</dbReference>
<dbReference type="PROSITE" id="PS50850">
    <property type="entry name" value="MFS"/>
    <property type="match status" value="1"/>
</dbReference>
<dbReference type="SUPFAM" id="SSF103473">
    <property type="entry name" value="MFS general substrate transporter"/>
    <property type="match status" value="1"/>
</dbReference>
<evidence type="ECO:0000256" key="5">
    <source>
        <dbReference type="ARBA" id="ARBA00022989"/>
    </source>
</evidence>
<dbReference type="PANTHER" id="PTHR42718:SF46">
    <property type="entry name" value="BLR6921 PROTEIN"/>
    <property type="match status" value="1"/>
</dbReference>
<feature type="transmembrane region" description="Helical" evidence="7">
    <location>
        <begin position="194"/>
        <end position="214"/>
    </location>
</feature>
<evidence type="ECO:0000256" key="7">
    <source>
        <dbReference type="SAM" id="Phobius"/>
    </source>
</evidence>
<feature type="transmembrane region" description="Helical" evidence="7">
    <location>
        <begin position="428"/>
        <end position="447"/>
    </location>
</feature>
<keyword evidence="6 7" id="KW-0472">Membrane</keyword>
<keyword evidence="5 7" id="KW-1133">Transmembrane helix</keyword>
<dbReference type="InterPro" id="IPR011701">
    <property type="entry name" value="MFS"/>
</dbReference>
<keyword evidence="4 7" id="KW-0812">Transmembrane</keyword>
<evidence type="ECO:0000259" key="8">
    <source>
        <dbReference type="PROSITE" id="PS50850"/>
    </source>
</evidence>
<organism evidence="9 10">
    <name type="scientific">Nonomuraea insulae</name>
    <dbReference type="NCBI Taxonomy" id="1616787"/>
    <lineage>
        <taxon>Bacteria</taxon>
        <taxon>Bacillati</taxon>
        <taxon>Actinomycetota</taxon>
        <taxon>Actinomycetes</taxon>
        <taxon>Streptosporangiales</taxon>
        <taxon>Streptosporangiaceae</taxon>
        <taxon>Nonomuraea</taxon>
    </lineage>
</organism>
<evidence type="ECO:0000256" key="6">
    <source>
        <dbReference type="ARBA" id="ARBA00023136"/>
    </source>
</evidence>
<evidence type="ECO:0000256" key="1">
    <source>
        <dbReference type="ARBA" id="ARBA00004651"/>
    </source>
</evidence>
<evidence type="ECO:0000313" key="9">
    <source>
        <dbReference type="EMBL" id="MFC5831562.1"/>
    </source>
</evidence>
<feature type="transmembrane region" description="Helical" evidence="7">
    <location>
        <begin position="75"/>
        <end position="97"/>
    </location>
</feature>
<comment type="subcellular location">
    <subcellularLocation>
        <location evidence="1">Cell membrane</location>
        <topology evidence="1">Multi-pass membrane protein</topology>
    </subcellularLocation>
</comment>
<feature type="transmembrane region" description="Helical" evidence="7">
    <location>
        <begin position="161"/>
        <end position="182"/>
    </location>
</feature>
<feature type="transmembrane region" description="Helical" evidence="7">
    <location>
        <begin position="47"/>
        <end position="66"/>
    </location>
</feature>
<feature type="transmembrane region" description="Helical" evidence="7">
    <location>
        <begin position="298"/>
        <end position="316"/>
    </location>
</feature>
<sequence>MMGGSSRRVALIVAVAWFMQNLDTTIINTSLPQMAHTFGVDVVSVNIGITAYIVAGAAFIPLGGWLSDRYGAKPVFATAIVVFGLASIGCAACTELWQLVLARVVQGVGGALMMPVGRIIVLRNAGKEDLLRATALITWPGLIAPVIAPVVGGALTTWFGWQWIFLLNAPLTLIGTVLVLAYVPNQREPHPKPLDRTGTVLVVTALSLTIYGLSELAQPSALGLDLALLAVGCAVGAVAVWWFRRSAHPLVGLRPLRVPTFAATTLYGGNLQRLAISATPFLIPLMLQEAWRLNPLEAGQIVLVYFLGNLVIKVITTPLLRRFGFRTVLAVNGVAVALSIGAWALLDVRTGIVVVGAVAFVAGATRSIEFTGTNTLTFADIEPEDRASASTFFSMMQQISTALGVAAAAIVLQAAHGTSAAPLTQSDFALAFVVTGAVALLGAVLMLRLRRDAGQEVTGHRPRGSGEAVTH</sequence>
<evidence type="ECO:0000313" key="10">
    <source>
        <dbReference type="Proteomes" id="UP001596058"/>
    </source>
</evidence>
<feature type="transmembrane region" description="Helical" evidence="7">
    <location>
        <begin position="226"/>
        <end position="243"/>
    </location>
</feature>
<evidence type="ECO:0000256" key="4">
    <source>
        <dbReference type="ARBA" id="ARBA00022692"/>
    </source>
</evidence>
<keyword evidence="2" id="KW-0813">Transport</keyword>
<dbReference type="Gene3D" id="1.20.1250.20">
    <property type="entry name" value="MFS general substrate transporter like domains"/>
    <property type="match status" value="1"/>
</dbReference>
<feature type="transmembrane region" description="Helical" evidence="7">
    <location>
        <begin position="352"/>
        <end position="371"/>
    </location>
</feature>
<comment type="caution">
    <text evidence="9">The sequence shown here is derived from an EMBL/GenBank/DDBJ whole genome shotgun (WGS) entry which is preliminary data.</text>
</comment>
<keyword evidence="10" id="KW-1185">Reference proteome</keyword>
<gene>
    <name evidence="9" type="ORF">ACFPZ3_47605</name>
</gene>